<comment type="caution">
    <text evidence="1">The sequence shown here is derived from an EMBL/GenBank/DDBJ whole genome shotgun (WGS) entry which is preliminary data.</text>
</comment>
<evidence type="ECO:0000313" key="2">
    <source>
        <dbReference type="Proteomes" id="UP000009328"/>
    </source>
</evidence>
<dbReference type="AlphaFoldDB" id="K0KND6"/>
<organism evidence="1 2">
    <name type="scientific">Wickerhamomyces ciferrii (strain ATCC 14091 / BCRC 22168 / CBS 111 / JCM 3599 / NBRC 0793 / NRRL Y-1031 F-60-10)</name>
    <name type="common">Yeast</name>
    <name type="synonym">Pichia ciferrii</name>
    <dbReference type="NCBI Taxonomy" id="1206466"/>
    <lineage>
        <taxon>Eukaryota</taxon>
        <taxon>Fungi</taxon>
        <taxon>Dikarya</taxon>
        <taxon>Ascomycota</taxon>
        <taxon>Saccharomycotina</taxon>
        <taxon>Saccharomycetes</taxon>
        <taxon>Phaffomycetales</taxon>
        <taxon>Wickerhamomycetaceae</taxon>
        <taxon>Wickerhamomyces</taxon>
    </lineage>
</organism>
<gene>
    <name evidence="1" type="ORF">BN7_3251</name>
</gene>
<dbReference type="FunCoup" id="K0KND6">
    <property type="interactions" value="250"/>
</dbReference>
<reference evidence="1 2" key="1">
    <citation type="journal article" date="2012" name="Eukaryot. Cell">
        <title>Draft genome sequence of Wickerhamomyces ciferrii NRRL Y-1031 F-60-10.</title>
        <authorList>
            <person name="Schneider J."/>
            <person name="Andrea H."/>
            <person name="Blom J."/>
            <person name="Jaenicke S."/>
            <person name="Ruckert C."/>
            <person name="Schorsch C."/>
            <person name="Szczepanowski R."/>
            <person name="Farwick M."/>
            <person name="Goesmann A."/>
            <person name="Puhler A."/>
            <person name="Schaffer S."/>
            <person name="Tauch A."/>
            <person name="Kohler T."/>
            <person name="Brinkrolf K."/>
        </authorList>
    </citation>
    <scope>NUCLEOTIDE SEQUENCE [LARGE SCALE GENOMIC DNA]</scope>
    <source>
        <strain evidence="2">ATCC 14091 / BCRC 22168 / CBS 111 / JCM 3599 / NBRC 0793 / NRRL Y-1031 F-60-10</strain>
    </source>
</reference>
<dbReference type="STRING" id="1206466.K0KND6"/>
<dbReference type="eggNOG" id="ENOG502QRI9">
    <property type="taxonomic scope" value="Eukaryota"/>
</dbReference>
<name>K0KND6_WICCF</name>
<dbReference type="PANTHER" id="PTHR37285:SF5">
    <property type="entry name" value="SPORE WALL MATURATION PROTEIN DIT1"/>
    <property type="match status" value="1"/>
</dbReference>
<dbReference type="HOGENOM" id="CLU_025510_0_1_1"/>
<sequence>MTVSENPETVDNSTFSKFYSIYSRDDSYNLLCYDNKAGFEIHAAWPQVVEKMKAMKEQNEADIKQYGFTQDELDSSSLPITHEGSVKVYEFKKFDETFTRGVILKDFTPSQTELATIGGHQSKFHDWFAKLIVQDSRVEDSVKPTIMDPAKQMANFVADFFAEHLKNTTNNDEWNNGGREYFVDKVHYFTSRGAKIECVLPAFPCKSSNTQKVVGVFPDKGEELALRRLIFTARAIEQVYSPGMKIFIVSDGHVFSDCIGVDDDVVDAYTERLKYFYKHVKLSENADKDYIGFVSLKDLFFKEDAEAFNEELIKDVQLPHYTGSKICEDAELSRRLLIAGCDTDAGKLREDVNTPDHPRLHLYRGFMRFMLEDLALHPVCKKMSKRNFKKTVSRVAFEMIKRNDAYSNLVELLFPFHLRLSIHAHTNAGPKYGIRLINTNECKIIKSLDSSDEPSFEDLLHIPTPWHNSIVKVEGHRYIYLTKSRVVLDAVNQGIYTSEWNKGDFEAGIGGHFYLKCAQKAKEE</sequence>
<dbReference type="InterPro" id="IPR007817">
    <property type="entry name" value="Isocyanide_synthase_DIT1"/>
</dbReference>
<protein>
    <submittedName>
        <fullName evidence="1">Spore wall maturation protein DIT1</fullName>
    </submittedName>
</protein>
<keyword evidence="2" id="KW-1185">Reference proteome</keyword>
<dbReference type="Pfam" id="PF05141">
    <property type="entry name" value="DIT1_PvcA"/>
    <property type="match status" value="1"/>
</dbReference>
<dbReference type="InParanoid" id="K0KND6"/>
<dbReference type="Proteomes" id="UP000009328">
    <property type="component" value="Unassembled WGS sequence"/>
</dbReference>
<dbReference type="PANTHER" id="PTHR37285">
    <property type="entry name" value="SPORE WALL MATURATION PROTEIN DIT1"/>
    <property type="match status" value="1"/>
</dbReference>
<accession>K0KND6</accession>
<evidence type="ECO:0000313" key="1">
    <source>
        <dbReference type="EMBL" id="CCH43697.1"/>
    </source>
</evidence>
<dbReference type="EMBL" id="CAIF01000088">
    <property type="protein sequence ID" value="CCH43697.1"/>
    <property type="molecule type" value="Genomic_DNA"/>
</dbReference>
<proteinExistence type="predicted"/>